<proteinExistence type="predicted"/>
<organism evidence="2">
    <name type="scientific">Arundo donax</name>
    <name type="common">Giant reed</name>
    <name type="synonym">Donax arundinaceus</name>
    <dbReference type="NCBI Taxonomy" id="35708"/>
    <lineage>
        <taxon>Eukaryota</taxon>
        <taxon>Viridiplantae</taxon>
        <taxon>Streptophyta</taxon>
        <taxon>Embryophyta</taxon>
        <taxon>Tracheophyta</taxon>
        <taxon>Spermatophyta</taxon>
        <taxon>Magnoliopsida</taxon>
        <taxon>Liliopsida</taxon>
        <taxon>Poales</taxon>
        <taxon>Poaceae</taxon>
        <taxon>PACMAD clade</taxon>
        <taxon>Arundinoideae</taxon>
        <taxon>Arundineae</taxon>
        <taxon>Arundo</taxon>
    </lineage>
</organism>
<dbReference type="AlphaFoldDB" id="A0A0A8YZZ6"/>
<evidence type="ECO:0000313" key="2">
    <source>
        <dbReference type="EMBL" id="JAD32096.1"/>
    </source>
</evidence>
<sequence length="43" mass="4838">MRPLIWPPPPPIEPNPAPHHSLVRRLYTGAREGKEEAGRSLGR</sequence>
<accession>A0A0A8YZZ6</accession>
<protein>
    <submittedName>
        <fullName evidence="2">Uncharacterized protein</fullName>
    </submittedName>
</protein>
<feature type="compositionally biased region" description="Pro residues" evidence="1">
    <location>
        <begin position="1"/>
        <end position="17"/>
    </location>
</feature>
<reference evidence="2" key="1">
    <citation type="submission" date="2014-09" db="EMBL/GenBank/DDBJ databases">
        <authorList>
            <person name="Magalhaes I.L.F."/>
            <person name="Oliveira U."/>
            <person name="Santos F.R."/>
            <person name="Vidigal T.H.D.A."/>
            <person name="Brescovit A.D."/>
            <person name="Santos A.J."/>
        </authorList>
    </citation>
    <scope>NUCLEOTIDE SEQUENCE</scope>
    <source>
        <tissue evidence="2">Shoot tissue taken approximately 20 cm above the soil surface</tissue>
    </source>
</reference>
<name>A0A0A8YZZ6_ARUDO</name>
<feature type="region of interest" description="Disordered" evidence="1">
    <location>
        <begin position="1"/>
        <end position="20"/>
    </location>
</feature>
<dbReference type="EMBL" id="GBRH01265799">
    <property type="protein sequence ID" value="JAD32096.1"/>
    <property type="molecule type" value="Transcribed_RNA"/>
</dbReference>
<reference evidence="2" key="2">
    <citation type="journal article" date="2015" name="Data Brief">
        <title>Shoot transcriptome of the giant reed, Arundo donax.</title>
        <authorList>
            <person name="Barrero R.A."/>
            <person name="Guerrero F.D."/>
            <person name="Moolhuijzen P."/>
            <person name="Goolsby J.A."/>
            <person name="Tidwell J."/>
            <person name="Bellgard S.E."/>
            <person name="Bellgard M.I."/>
        </authorList>
    </citation>
    <scope>NUCLEOTIDE SEQUENCE</scope>
    <source>
        <tissue evidence="2">Shoot tissue taken approximately 20 cm above the soil surface</tissue>
    </source>
</reference>
<evidence type="ECO:0000256" key="1">
    <source>
        <dbReference type="SAM" id="MobiDB-lite"/>
    </source>
</evidence>